<keyword evidence="7" id="KW-0234">DNA repair</keyword>
<evidence type="ECO:0000256" key="4">
    <source>
        <dbReference type="ARBA" id="ARBA00022801"/>
    </source>
</evidence>
<dbReference type="GO" id="GO:0006281">
    <property type="term" value="P:DNA repair"/>
    <property type="evidence" value="ECO:0007669"/>
    <property type="project" value="UniProtKB-KW"/>
</dbReference>
<dbReference type="PANTHER" id="PTHR33693:SF1">
    <property type="entry name" value="TYPE-4 URACIL-DNA GLYCOSYLASE"/>
    <property type="match status" value="1"/>
</dbReference>
<evidence type="ECO:0000256" key="6">
    <source>
        <dbReference type="ARBA" id="ARBA00023014"/>
    </source>
</evidence>
<dbReference type="Pfam" id="PF03167">
    <property type="entry name" value="UDG"/>
    <property type="match status" value="1"/>
</dbReference>
<evidence type="ECO:0000256" key="7">
    <source>
        <dbReference type="ARBA" id="ARBA00023204"/>
    </source>
</evidence>
<feature type="compositionally biased region" description="Low complexity" evidence="8">
    <location>
        <begin position="39"/>
        <end position="62"/>
    </location>
</feature>
<evidence type="ECO:0000256" key="5">
    <source>
        <dbReference type="ARBA" id="ARBA00023004"/>
    </source>
</evidence>
<dbReference type="InterPro" id="IPR051536">
    <property type="entry name" value="UDG_Type-4/5"/>
</dbReference>
<protein>
    <submittedName>
        <fullName evidence="10">Uracil-DNA glycosylase</fullName>
    </submittedName>
</protein>
<keyword evidence="1" id="KW-0004">4Fe-4S</keyword>
<dbReference type="EMBL" id="CP051685">
    <property type="protein sequence ID" value="QJE03613.1"/>
    <property type="molecule type" value="Genomic_DNA"/>
</dbReference>
<organism evidence="10 11">
    <name type="scientific">Massilia forsythiae</name>
    <dbReference type="NCBI Taxonomy" id="2728020"/>
    <lineage>
        <taxon>Bacteria</taxon>
        <taxon>Pseudomonadati</taxon>
        <taxon>Pseudomonadota</taxon>
        <taxon>Betaproteobacteria</taxon>
        <taxon>Burkholderiales</taxon>
        <taxon>Oxalobacteraceae</taxon>
        <taxon>Telluria group</taxon>
        <taxon>Massilia</taxon>
    </lineage>
</organism>
<dbReference type="CDD" id="cd10030">
    <property type="entry name" value="UDG-F4_TTUDGA_SPO1dp_like"/>
    <property type="match status" value="1"/>
</dbReference>
<dbReference type="InterPro" id="IPR005122">
    <property type="entry name" value="Uracil-DNA_glycosylase-like"/>
</dbReference>
<feature type="compositionally biased region" description="Low complexity" evidence="8">
    <location>
        <begin position="93"/>
        <end position="111"/>
    </location>
</feature>
<feature type="compositionally biased region" description="Pro residues" evidence="8">
    <location>
        <begin position="112"/>
        <end position="123"/>
    </location>
</feature>
<name>A0A7Z2ZVI3_9BURK</name>
<keyword evidence="3" id="KW-0227">DNA damage</keyword>
<dbReference type="SMART" id="SM00986">
    <property type="entry name" value="UDG"/>
    <property type="match status" value="1"/>
</dbReference>
<keyword evidence="2" id="KW-0479">Metal-binding</keyword>
<evidence type="ECO:0000256" key="2">
    <source>
        <dbReference type="ARBA" id="ARBA00022723"/>
    </source>
</evidence>
<dbReference type="GO" id="GO:0051539">
    <property type="term" value="F:4 iron, 4 sulfur cluster binding"/>
    <property type="evidence" value="ECO:0007669"/>
    <property type="project" value="UniProtKB-KW"/>
</dbReference>
<proteinExistence type="predicted"/>
<evidence type="ECO:0000313" key="10">
    <source>
        <dbReference type="EMBL" id="QJE03613.1"/>
    </source>
</evidence>
<evidence type="ECO:0000256" key="3">
    <source>
        <dbReference type="ARBA" id="ARBA00022763"/>
    </source>
</evidence>
<keyword evidence="6" id="KW-0411">Iron-sulfur</keyword>
<dbReference type="SMART" id="SM00987">
    <property type="entry name" value="UreE_C"/>
    <property type="match status" value="1"/>
</dbReference>
<gene>
    <name evidence="10" type="ORF">HH212_25310</name>
</gene>
<dbReference type="KEGG" id="mfy:HH212_25310"/>
<accession>A0A7Z2ZVI3</accession>
<dbReference type="InterPro" id="IPR036895">
    <property type="entry name" value="Uracil-DNA_glycosylase-like_sf"/>
</dbReference>
<evidence type="ECO:0000256" key="1">
    <source>
        <dbReference type="ARBA" id="ARBA00022485"/>
    </source>
</evidence>
<dbReference type="PANTHER" id="PTHR33693">
    <property type="entry name" value="TYPE-5 URACIL-DNA GLYCOSYLASE"/>
    <property type="match status" value="1"/>
</dbReference>
<dbReference type="AlphaFoldDB" id="A0A7Z2ZVI3"/>
<keyword evidence="4" id="KW-0378">Hydrolase</keyword>
<dbReference type="GO" id="GO:0046872">
    <property type="term" value="F:metal ion binding"/>
    <property type="evidence" value="ECO:0007669"/>
    <property type="project" value="UniProtKB-KW"/>
</dbReference>
<evidence type="ECO:0000256" key="8">
    <source>
        <dbReference type="SAM" id="MobiDB-lite"/>
    </source>
</evidence>
<sequence>MGLGPLWRLRAAPAAAAGAQAGDAGGDDVAVSEAAFAVAPAPSQGAAHPPSGAGAEARAAAQPAPPAPQQAADAVRPPPVSPPVLQQAAPQGRTQQEPPAAPRPAAAQTAQPLPPAPTGPRPLQPVAQAVSALAPEASAWDDGPAAPDATPEQIAAMDWDQLNLAIATCRRCSACRDGRAPVPGTGARTARWLVAAGASTAADEKARLPLAGDPGKLLDNMLAAVGMGRERDVYVTNLIKCRPLTAAGAERAPSATEAAACRLYLEREAALTGAATVLTLGQIAANTLLGRPLAEPLAGARGAVHAVPLNAAELALVATLHPGELLRRGADKAQAWADLCRARAAQPGQADGG</sequence>
<keyword evidence="11" id="KW-1185">Reference proteome</keyword>
<dbReference type="Proteomes" id="UP000502415">
    <property type="component" value="Chromosome"/>
</dbReference>
<evidence type="ECO:0000313" key="11">
    <source>
        <dbReference type="Proteomes" id="UP000502415"/>
    </source>
</evidence>
<evidence type="ECO:0000259" key="9">
    <source>
        <dbReference type="SMART" id="SM00986"/>
    </source>
</evidence>
<dbReference type="GO" id="GO:0097506">
    <property type="term" value="F:deaminated base DNA N-glycosylase activity"/>
    <property type="evidence" value="ECO:0007669"/>
    <property type="project" value="UniProtKB-ARBA"/>
</dbReference>
<keyword evidence="5" id="KW-0408">Iron</keyword>
<feature type="region of interest" description="Disordered" evidence="8">
    <location>
        <begin position="39"/>
        <end position="123"/>
    </location>
</feature>
<feature type="domain" description="Uracil-DNA glycosylase-like" evidence="9">
    <location>
        <begin position="183"/>
        <end position="340"/>
    </location>
</feature>
<dbReference type="SUPFAM" id="SSF52141">
    <property type="entry name" value="Uracil-DNA glycosylase-like"/>
    <property type="match status" value="1"/>
</dbReference>
<dbReference type="Gene3D" id="3.40.470.10">
    <property type="entry name" value="Uracil-DNA glycosylase-like domain"/>
    <property type="match status" value="1"/>
</dbReference>
<reference evidence="10 11" key="1">
    <citation type="submission" date="2020-04" db="EMBL/GenBank/DDBJ databases">
        <title>Genome sequencing of novel species.</title>
        <authorList>
            <person name="Heo J."/>
            <person name="Kim S.-J."/>
            <person name="Kim J.-S."/>
            <person name="Hong S.-B."/>
            <person name="Kwon S.-W."/>
        </authorList>
    </citation>
    <scope>NUCLEOTIDE SEQUENCE [LARGE SCALE GENOMIC DNA]</scope>
    <source>
        <strain evidence="10 11">GN2-R2</strain>
    </source>
</reference>